<protein>
    <submittedName>
        <fullName evidence="1">Uncharacterized protein</fullName>
    </submittedName>
</protein>
<gene>
    <name evidence="1" type="ORF">niasHT_035903</name>
</gene>
<dbReference type="Proteomes" id="UP001620626">
    <property type="component" value="Unassembled WGS sequence"/>
</dbReference>
<dbReference type="AlphaFoldDB" id="A0ABD2I9M1"/>
<reference evidence="1 2" key="1">
    <citation type="submission" date="2024-10" db="EMBL/GenBank/DDBJ databases">
        <authorList>
            <person name="Kim D."/>
        </authorList>
    </citation>
    <scope>NUCLEOTIDE SEQUENCE [LARGE SCALE GENOMIC DNA]</scope>
    <source>
        <strain evidence="1">BH-2024</strain>
    </source>
</reference>
<evidence type="ECO:0000313" key="2">
    <source>
        <dbReference type="Proteomes" id="UP001620626"/>
    </source>
</evidence>
<proteinExistence type="predicted"/>
<keyword evidence="2" id="KW-1185">Reference proteome</keyword>
<evidence type="ECO:0000313" key="1">
    <source>
        <dbReference type="EMBL" id="KAL3077069.1"/>
    </source>
</evidence>
<comment type="caution">
    <text evidence="1">The sequence shown here is derived from an EMBL/GenBank/DDBJ whole genome shotgun (WGS) entry which is preliminary data.</text>
</comment>
<accession>A0ABD2I9M1</accession>
<name>A0ABD2I9M1_9BILA</name>
<sequence>MELPDRFFHRLRQFVPSILNDCPSLRVVSFGFGKSFIEFPADDSATASDGQAIGKWLFTPLQNNMPKMLKTSLSVGCDENTASIIEAFKSAFANASSPANFIVHVPISWRWLCSDTVFPLINELTREQLALKRTKYDDSLLLVRCPIARDESKWAKWEEEAIGCGIDSQWNRIDIQIYDEANIGDGLLDATLGPMIIGRSE</sequence>
<dbReference type="EMBL" id="JBICBT010001235">
    <property type="protein sequence ID" value="KAL3077069.1"/>
    <property type="molecule type" value="Genomic_DNA"/>
</dbReference>
<organism evidence="1 2">
    <name type="scientific">Heterodera trifolii</name>
    <dbReference type="NCBI Taxonomy" id="157864"/>
    <lineage>
        <taxon>Eukaryota</taxon>
        <taxon>Metazoa</taxon>
        <taxon>Ecdysozoa</taxon>
        <taxon>Nematoda</taxon>
        <taxon>Chromadorea</taxon>
        <taxon>Rhabditida</taxon>
        <taxon>Tylenchina</taxon>
        <taxon>Tylenchomorpha</taxon>
        <taxon>Tylenchoidea</taxon>
        <taxon>Heteroderidae</taxon>
        <taxon>Heteroderinae</taxon>
        <taxon>Heterodera</taxon>
    </lineage>
</organism>